<reference evidence="5" key="1">
    <citation type="submission" date="2020-05" db="EMBL/GenBank/DDBJ databases">
        <title>Phylogenomic resolution of chytrid fungi.</title>
        <authorList>
            <person name="Stajich J.E."/>
            <person name="Amses K."/>
            <person name="Simmons R."/>
            <person name="Seto K."/>
            <person name="Myers J."/>
            <person name="Bonds A."/>
            <person name="Quandt C.A."/>
            <person name="Barry K."/>
            <person name="Liu P."/>
            <person name="Grigoriev I."/>
            <person name="Longcore J.E."/>
            <person name="James T.Y."/>
        </authorList>
    </citation>
    <scope>NUCLEOTIDE SEQUENCE</scope>
    <source>
        <strain evidence="5">JEL0476</strain>
    </source>
</reference>
<dbReference type="InterPro" id="IPR001451">
    <property type="entry name" value="Hexapep"/>
</dbReference>
<evidence type="ECO:0000313" key="6">
    <source>
        <dbReference type="Proteomes" id="UP001211065"/>
    </source>
</evidence>
<keyword evidence="6" id="KW-1185">Reference proteome</keyword>
<protein>
    <recommendedName>
        <fullName evidence="4">Maltose/galactoside acetyltransferase domain-containing protein</fullName>
    </recommendedName>
</protein>
<evidence type="ECO:0000256" key="3">
    <source>
        <dbReference type="ARBA" id="ARBA00023315"/>
    </source>
</evidence>
<dbReference type="SMART" id="SM01266">
    <property type="entry name" value="Mac"/>
    <property type="match status" value="1"/>
</dbReference>
<dbReference type="CDD" id="cd03357">
    <property type="entry name" value="LbH_MAT_GAT"/>
    <property type="match status" value="1"/>
</dbReference>
<dbReference type="Pfam" id="PF12464">
    <property type="entry name" value="Mac"/>
    <property type="match status" value="1"/>
</dbReference>
<evidence type="ECO:0000256" key="2">
    <source>
        <dbReference type="ARBA" id="ARBA00022679"/>
    </source>
</evidence>
<sequence>MTEEEKMLKGLPYRPLDEGLVEKRSNCRKILAVYNKLQVNDKKDENEQKLVVENLKKLLGKFGKNCHIEPPFYCDYGKNIELGDDFYCNFNCTILDCGKVTFGDRCMLAPGVQIYPVSHPTNVKERSEGYEFVKPIVIGNDVWIGGNAIILPGVNIGDGAVIGAGSVVSKDVQANTVVCGNPAKFLKFVDGYNP</sequence>
<evidence type="ECO:0000313" key="5">
    <source>
        <dbReference type="EMBL" id="KAJ3223973.1"/>
    </source>
</evidence>
<comment type="similarity">
    <text evidence="1">Belongs to the transferase hexapeptide repeat family.</text>
</comment>
<dbReference type="GO" id="GO:0016407">
    <property type="term" value="F:acetyltransferase activity"/>
    <property type="evidence" value="ECO:0007669"/>
    <property type="project" value="InterPro"/>
</dbReference>
<dbReference type="InterPro" id="IPR024688">
    <property type="entry name" value="Mac_dom"/>
</dbReference>
<comment type="caution">
    <text evidence="5">The sequence shown here is derived from an EMBL/GenBank/DDBJ whole genome shotgun (WGS) entry which is preliminary data.</text>
</comment>
<dbReference type="PANTHER" id="PTHR23416">
    <property type="entry name" value="SIALIC ACID SYNTHASE-RELATED"/>
    <property type="match status" value="1"/>
</dbReference>
<dbReference type="InterPro" id="IPR018357">
    <property type="entry name" value="Hexapep_transf_CS"/>
</dbReference>
<accession>A0AAD5U5V4</accession>
<keyword evidence="3" id="KW-0012">Acyltransferase</keyword>
<dbReference type="PANTHER" id="PTHR23416:SF23">
    <property type="entry name" value="ACETYLTRANSFERASE C18B11.09C-RELATED"/>
    <property type="match status" value="1"/>
</dbReference>
<dbReference type="PROSITE" id="PS00101">
    <property type="entry name" value="HEXAPEP_TRANSFERASES"/>
    <property type="match status" value="1"/>
</dbReference>
<dbReference type="Proteomes" id="UP001211065">
    <property type="component" value="Unassembled WGS sequence"/>
</dbReference>
<feature type="domain" description="Maltose/galactoside acetyltransferase" evidence="4">
    <location>
        <begin position="4"/>
        <end position="64"/>
    </location>
</feature>
<dbReference type="Gene3D" id="2.160.10.10">
    <property type="entry name" value="Hexapeptide repeat proteins"/>
    <property type="match status" value="1"/>
</dbReference>
<gene>
    <name evidence="5" type="ORF">HK099_000457</name>
</gene>
<dbReference type="FunFam" id="2.160.10.10:FF:000025">
    <property type="entry name" value="Hexapeptide-repeat containing-acetyltransferase"/>
    <property type="match status" value="1"/>
</dbReference>
<proteinExistence type="inferred from homology"/>
<dbReference type="Pfam" id="PF00132">
    <property type="entry name" value="Hexapep"/>
    <property type="match status" value="1"/>
</dbReference>
<dbReference type="AlphaFoldDB" id="A0AAD5U5V4"/>
<organism evidence="5 6">
    <name type="scientific">Clydaea vesicula</name>
    <dbReference type="NCBI Taxonomy" id="447962"/>
    <lineage>
        <taxon>Eukaryota</taxon>
        <taxon>Fungi</taxon>
        <taxon>Fungi incertae sedis</taxon>
        <taxon>Chytridiomycota</taxon>
        <taxon>Chytridiomycota incertae sedis</taxon>
        <taxon>Chytridiomycetes</taxon>
        <taxon>Lobulomycetales</taxon>
        <taxon>Lobulomycetaceae</taxon>
        <taxon>Clydaea</taxon>
    </lineage>
</organism>
<keyword evidence="2" id="KW-0808">Transferase</keyword>
<name>A0AAD5U5V4_9FUNG</name>
<dbReference type="InterPro" id="IPR051159">
    <property type="entry name" value="Hexapeptide_acetyltransf"/>
</dbReference>
<evidence type="ECO:0000256" key="1">
    <source>
        <dbReference type="ARBA" id="ARBA00007274"/>
    </source>
</evidence>
<dbReference type="EMBL" id="JADGJW010000110">
    <property type="protein sequence ID" value="KAJ3223973.1"/>
    <property type="molecule type" value="Genomic_DNA"/>
</dbReference>
<evidence type="ECO:0000259" key="4">
    <source>
        <dbReference type="SMART" id="SM01266"/>
    </source>
</evidence>
<dbReference type="GO" id="GO:0008374">
    <property type="term" value="F:O-acyltransferase activity"/>
    <property type="evidence" value="ECO:0007669"/>
    <property type="project" value="TreeGrafter"/>
</dbReference>
<dbReference type="InterPro" id="IPR011004">
    <property type="entry name" value="Trimer_LpxA-like_sf"/>
</dbReference>
<dbReference type="SUPFAM" id="SSF51161">
    <property type="entry name" value="Trimeric LpxA-like enzymes"/>
    <property type="match status" value="1"/>
</dbReference>